<comment type="caution">
    <text evidence="2">The sequence shown here is derived from an EMBL/GenBank/DDBJ whole genome shotgun (WGS) entry which is preliminary data.</text>
</comment>
<evidence type="ECO:0000256" key="1">
    <source>
        <dbReference type="SAM" id="MobiDB-lite"/>
    </source>
</evidence>
<proteinExistence type="predicted"/>
<dbReference type="EMBL" id="BQNB010017999">
    <property type="protein sequence ID" value="GJT69564.1"/>
    <property type="molecule type" value="Genomic_DNA"/>
</dbReference>
<reference evidence="2" key="1">
    <citation type="journal article" date="2022" name="Int. J. Mol. Sci.">
        <title>Draft Genome of Tanacetum Coccineum: Genomic Comparison of Closely Related Tanacetum-Family Plants.</title>
        <authorList>
            <person name="Yamashiro T."/>
            <person name="Shiraishi A."/>
            <person name="Nakayama K."/>
            <person name="Satake H."/>
        </authorList>
    </citation>
    <scope>NUCLEOTIDE SEQUENCE</scope>
</reference>
<accession>A0ABQ5G1S7</accession>
<sequence>MVEKSKLDEDKKGKAVDPSHYRGMIGTLLYLTASRPDLQFAKLHGAPMRIMLVVKIQRRSTSGIIQLLCDRLLTPFYKAFQVTADAPEIYMQEFWASAYVQNRSVRFKIITRTPSIGLAQFRDIFKFAQSRSKEDPLTLKSINLHINPGDHLLLYHTHVSAYTISDISVFLKLKSCRNGVIPGVSRCTDYSQRMISLRTQIPERKPNEDDSRDFIPDEEDSDDEGRKERMFEGAKSMKRATYTEDQGNDIKDTNNRSRRTEIK</sequence>
<feature type="compositionally biased region" description="Basic and acidic residues" evidence="1">
    <location>
        <begin position="248"/>
        <end position="263"/>
    </location>
</feature>
<evidence type="ECO:0000313" key="2">
    <source>
        <dbReference type="EMBL" id="GJT69564.1"/>
    </source>
</evidence>
<name>A0ABQ5G1S7_9ASTR</name>
<keyword evidence="3" id="KW-1185">Reference proteome</keyword>
<reference evidence="2" key="2">
    <citation type="submission" date="2022-01" db="EMBL/GenBank/DDBJ databases">
        <authorList>
            <person name="Yamashiro T."/>
            <person name="Shiraishi A."/>
            <person name="Satake H."/>
            <person name="Nakayama K."/>
        </authorList>
    </citation>
    <scope>NUCLEOTIDE SEQUENCE</scope>
</reference>
<gene>
    <name evidence="2" type="ORF">Tco_1028850</name>
</gene>
<protein>
    <submittedName>
        <fullName evidence="2">Uncharacterized protein</fullName>
    </submittedName>
</protein>
<feature type="compositionally biased region" description="Basic and acidic residues" evidence="1">
    <location>
        <begin position="201"/>
        <end position="215"/>
    </location>
</feature>
<evidence type="ECO:0000313" key="3">
    <source>
        <dbReference type="Proteomes" id="UP001151760"/>
    </source>
</evidence>
<feature type="region of interest" description="Disordered" evidence="1">
    <location>
        <begin position="198"/>
        <end position="263"/>
    </location>
</feature>
<dbReference type="Proteomes" id="UP001151760">
    <property type="component" value="Unassembled WGS sequence"/>
</dbReference>
<organism evidence="2 3">
    <name type="scientific">Tanacetum coccineum</name>
    <dbReference type="NCBI Taxonomy" id="301880"/>
    <lineage>
        <taxon>Eukaryota</taxon>
        <taxon>Viridiplantae</taxon>
        <taxon>Streptophyta</taxon>
        <taxon>Embryophyta</taxon>
        <taxon>Tracheophyta</taxon>
        <taxon>Spermatophyta</taxon>
        <taxon>Magnoliopsida</taxon>
        <taxon>eudicotyledons</taxon>
        <taxon>Gunneridae</taxon>
        <taxon>Pentapetalae</taxon>
        <taxon>asterids</taxon>
        <taxon>campanulids</taxon>
        <taxon>Asterales</taxon>
        <taxon>Asteraceae</taxon>
        <taxon>Asteroideae</taxon>
        <taxon>Anthemideae</taxon>
        <taxon>Anthemidinae</taxon>
        <taxon>Tanacetum</taxon>
    </lineage>
</organism>